<sequence length="99" mass="10616">MEGNSSGAAAGGAEVETGAADLQGNTKHKEQHGDCRLHLSLQLVSGRLDQQYGCFYLFSLRTSIILGNKMLALSHFRKADDVDIIITSCKGCISCDEPT</sequence>
<feature type="region of interest" description="Disordered" evidence="1">
    <location>
        <begin position="1"/>
        <end position="27"/>
    </location>
</feature>
<reference evidence="2 3" key="1">
    <citation type="submission" date="2021-06" db="EMBL/GenBank/DDBJ databases">
        <authorList>
            <person name="Palmer J.M."/>
        </authorList>
    </citation>
    <scope>NUCLEOTIDE SEQUENCE [LARGE SCALE GENOMIC DNA]</scope>
    <source>
        <strain evidence="2 3">GA_2019</strain>
        <tissue evidence="2">Muscle</tissue>
    </source>
</reference>
<proteinExistence type="predicted"/>
<comment type="caution">
    <text evidence="2">The sequence shown here is derived from an EMBL/GenBank/DDBJ whole genome shotgun (WGS) entry which is preliminary data.</text>
</comment>
<evidence type="ECO:0000313" key="2">
    <source>
        <dbReference type="EMBL" id="MEQ2190157.1"/>
    </source>
</evidence>
<gene>
    <name evidence="2" type="ORF">GOODEAATRI_032846</name>
</gene>
<evidence type="ECO:0000313" key="3">
    <source>
        <dbReference type="Proteomes" id="UP001476798"/>
    </source>
</evidence>
<dbReference type="EMBL" id="JAHRIO010096347">
    <property type="protein sequence ID" value="MEQ2190157.1"/>
    <property type="molecule type" value="Genomic_DNA"/>
</dbReference>
<accession>A0ABV0Q300</accession>
<protein>
    <submittedName>
        <fullName evidence="2">Uncharacterized protein</fullName>
    </submittedName>
</protein>
<name>A0ABV0Q300_9TELE</name>
<organism evidence="2 3">
    <name type="scientific">Goodea atripinnis</name>
    <dbReference type="NCBI Taxonomy" id="208336"/>
    <lineage>
        <taxon>Eukaryota</taxon>
        <taxon>Metazoa</taxon>
        <taxon>Chordata</taxon>
        <taxon>Craniata</taxon>
        <taxon>Vertebrata</taxon>
        <taxon>Euteleostomi</taxon>
        <taxon>Actinopterygii</taxon>
        <taxon>Neopterygii</taxon>
        <taxon>Teleostei</taxon>
        <taxon>Neoteleostei</taxon>
        <taxon>Acanthomorphata</taxon>
        <taxon>Ovalentaria</taxon>
        <taxon>Atherinomorphae</taxon>
        <taxon>Cyprinodontiformes</taxon>
        <taxon>Goodeidae</taxon>
        <taxon>Goodea</taxon>
    </lineage>
</organism>
<evidence type="ECO:0000256" key="1">
    <source>
        <dbReference type="SAM" id="MobiDB-lite"/>
    </source>
</evidence>
<keyword evidence="3" id="KW-1185">Reference proteome</keyword>
<dbReference type="Proteomes" id="UP001476798">
    <property type="component" value="Unassembled WGS sequence"/>
</dbReference>
<feature type="compositionally biased region" description="Low complexity" evidence="1">
    <location>
        <begin position="7"/>
        <end position="20"/>
    </location>
</feature>